<dbReference type="EMBL" id="HBIB01040190">
    <property type="protein sequence ID" value="CAE0263821.1"/>
    <property type="molecule type" value="Transcribed_RNA"/>
</dbReference>
<dbReference type="PROSITE" id="PS51285">
    <property type="entry name" value="AGC_KINASE_CTER"/>
    <property type="match status" value="1"/>
</dbReference>
<dbReference type="GO" id="GO:0004674">
    <property type="term" value="F:protein serine/threonine kinase activity"/>
    <property type="evidence" value="ECO:0007669"/>
    <property type="project" value="UniProtKB-KW"/>
</dbReference>
<evidence type="ECO:0000259" key="14">
    <source>
        <dbReference type="PROSITE" id="PS50011"/>
    </source>
</evidence>
<evidence type="ECO:0000256" key="2">
    <source>
        <dbReference type="ARBA" id="ARBA00012513"/>
    </source>
</evidence>
<dbReference type="SMART" id="SM00220">
    <property type="entry name" value="S_TKc"/>
    <property type="match status" value="1"/>
</dbReference>
<dbReference type="Pfam" id="PF00169">
    <property type="entry name" value="PH"/>
    <property type="match status" value="1"/>
</dbReference>
<dbReference type="SMART" id="SM00233">
    <property type="entry name" value="PH"/>
    <property type="match status" value="1"/>
</dbReference>
<keyword evidence="5" id="KW-0808">Transferase</keyword>
<dbReference type="SUPFAM" id="SSF56112">
    <property type="entry name" value="Protein kinase-like (PK-like)"/>
    <property type="match status" value="1"/>
</dbReference>
<dbReference type="InterPro" id="IPR011993">
    <property type="entry name" value="PH-like_dom_sf"/>
</dbReference>
<evidence type="ECO:0000256" key="12">
    <source>
        <dbReference type="RuleBase" id="RU000304"/>
    </source>
</evidence>
<reference evidence="16" key="1">
    <citation type="submission" date="2021-01" db="EMBL/GenBank/DDBJ databases">
        <authorList>
            <person name="Corre E."/>
            <person name="Pelletier E."/>
            <person name="Niang G."/>
            <person name="Scheremetjew M."/>
            <person name="Finn R."/>
            <person name="Kale V."/>
            <person name="Holt S."/>
            <person name="Cochrane G."/>
            <person name="Meng A."/>
            <person name="Brown T."/>
            <person name="Cohen L."/>
        </authorList>
    </citation>
    <scope>NUCLEOTIDE SEQUENCE</scope>
    <source>
        <strain evidence="16">NIES-2562</strain>
    </source>
</reference>
<dbReference type="InterPro" id="IPR017892">
    <property type="entry name" value="Pkinase_C"/>
</dbReference>
<dbReference type="InterPro" id="IPR008271">
    <property type="entry name" value="Ser/Thr_kinase_AS"/>
</dbReference>
<dbReference type="FunFam" id="2.30.29.30:FF:000286">
    <property type="entry name" value="PH-protein kinase domain containing protein"/>
    <property type="match status" value="1"/>
</dbReference>
<dbReference type="PROSITE" id="PS00108">
    <property type="entry name" value="PROTEIN_KINASE_ST"/>
    <property type="match status" value="1"/>
</dbReference>
<dbReference type="SMART" id="SM00133">
    <property type="entry name" value="S_TK_X"/>
    <property type="match status" value="1"/>
</dbReference>
<dbReference type="FunFam" id="3.30.200.20:FF:000048">
    <property type="entry name" value="Non-specific serine/threonine protein kinase"/>
    <property type="match status" value="1"/>
</dbReference>
<dbReference type="AlphaFoldDB" id="A0A7S3GEJ1"/>
<dbReference type="InterPro" id="IPR000961">
    <property type="entry name" value="AGC-kinase_C"/>
</dbReference>
<protein>
    <recommendedName>
        <fullName evidence="2">non-specific serine/threonine protein kinase</fullName>
        <ecNumber evidence="2">2.7.11.1</ecNumber>
    </recommendedName>
</protein>
<dbReference type="GO" id="GO:0005524">
    <property type="term" value="F:ATP binding"/>
    <property type="evidence" value="ECO:0007669"/>
    <property type="project" value="UniProtKB-UniRule"/>
</dbReference>
<evidence type="ECO:0000256" key="6">
    <source>
        <dbReference type="ARBA" id="ARBA00022741"/>
    </source>
</evidence>
<evidence type="ECO:0000256" key="10">
    <source>
        <dbReference type="ARBA" id="ARBA00048679"/>
    </source>
</evidence>
<gene>
    <name evidence="16" type="ORF">PBIL07802_LOCUS26124</name>
</gene>
<dbReference type="InterPro" id="IPR045270">
    <property type="entry name" value="STKc_AGC"/>
</dbReference>
<organism evidence="16">
    <name type="scientific">Palpitomonas bilix</name>
    <dbReference type="NCBI Taxonomy" id="652834"/>
    <lineage>
        <taxon>Eukaryota</taxon>
        <taxon>Eukaryota incertae sedis</taxon>
    </lineage>
</organism>
<dbReference type="InterPro" id="IPR011009">
    <property type="entry name" value="Kinase-like_dom_sf"/>
</dbReference>
<feature type="binding site" evidence="11">
    <location>
        <position position="162"/>
    </location>
    <ligand>
        <name>ATP</name>
        <dbReference type="ChEBI" id="CHEBI:30616"/>
    </ligand>
</feature>
<accession>A0A7S3GEJ1</accession>
<dbReference type="EC" id="2.7.11.1" evidence="2"/>
<dbReference type="Pfam" id="PF00433">
    <property type="entry name" value="Pkinase_C"/>
    <property type="match status" value="1"/>
</dbReference>
<evidence type="ECO:0000256" key="11">
    <source>
        <dbReference type="PROSITE-ProRule" id="PRU10141"/>
    </source>
</evidence>
<evidence type="ECO:0000256" key="7">
    <source>
        <dbReference type="ARBA" id="ARBA00022777"/>
    </source>
</evidence>
<dbReference type="Gene3D" id="1.10.510.10">
    <property type="entry name" value="Transferase(Phosphotransferase) domain 1"/>
    <property type="match status" value="1"/>
</dbReference>
<evidence type="ECO:0000256" key="9">
    <source>
        <dbReference type="ARBA" id="ARBA00047899"/>
    </source>
</evidence>
<comment type="catalytic activity">
    <reaction evidence="9">
        <text>L-threonyl-[protein] + ATP = O-phospho-L-threonyl-[protein] + ADP + H(+)</text>
        <dbReference type="Rhea" id="RHEA:46608"/>
        <dbReference type="Rhea" id="RHEA-COMP:11060"/>
        <dbReference type="Rhea" id="RHEA-COMP:11605"/>
        <dbReference type="ChEBI" id="CHEBI:15378"/>
        <dbReference type="ChEBI" id="CHEBI:30013"/>
        <dbReference type="ChEBI" id="CHEBI:30616"/>
        <dbReference type="ChEBI" id="CHEBI:61977"/>
        <dbReference type="ChEBI" id="CHEBI:456216"/>
        <dbReference type="EC" id="2.7.11.1"/>
    </reaction>
</comment>
<evidence type="ECO:0000313" key="16">
    <source>
        <dbReference type="EMBL" id="CAE0263821.1"/>
    </source>
</evidence>
<dbReference type="FunFam" id="1.10.510.10:FF:000008">
    <property type="entry name" value="Non-specific serine/threonine protein kinase"/>
    <property type="match status" value="1"/>
</dbReference>
<dbReference type="InterPro" id="IPR017441">
    <property type="entry name" value="Protein_kinase_ATP_BS"/>
</dbReference>
<feature type="domain" description="PH" evidence="13">
    <location>
        <begin position="4"/>
        <end position="103"/>
    </location>
</feature>
<evidence type="ECO:0000256" key="8">
    <source>
        <dbReference type="ARBA" id="ARBA00022840"/>
    </source>
</evidence>
<keyword evidence="8 11" id="KW-0067">ATP-binding</keyword>
<dbReference type="PROSITE" id="PS00107">
    <property type="entry name" value="PROTEIN_KINASE_ATP"/>
    <property type="match status" value="1"/>
</dbReference>
<comment type="similarity">
    <text evidence="1">Belongs to the protein kinase superfamily. AGC Ser/Thr protein kinase family. RAC subfamily.</text>
</comment>
<keyword evidence="6 11" id="KW-0547">Nucleotide-binding</keyword>
<dbReference type="PROSITE" id="PS50003">
    <property type="entry name" value="PH_DOMAIN"/>
    <property type="match status" value="1"/>
</dbReference>
<keyword evidence="3 12" id="KW-0723">Serine/threonine-protein kinase</keyword>
<evidence type="ECO:0000259" key="15">
    <source>
        <dbReference type="PROSITE" id="PS51285"/>
    </source>
</evidence>
<dbReference type="Gene3D" id="2.30.29.30">
    <property type="entry name" value="Pleckstrin-homology domain (PH domain)/Phosphotyrosine-binding domain (PTB)"/>
    <property type="match status" value="1"/>
</dbReference>
<evidence type="ECO:0000259" key="13">
    <source>
        <dbReference type="PROSITE" id="PS50003"/>
    </source>
</evidence>
<dbReference type="SUPFAM" id="SSF50729">
    <property type="entry name" value="PH domain-like"/>
    <property type="match status" value="1"/>
</dbReference>
<dbReference type="InterPro" id="IPR000719">
    <property type="entry name" value="Prot_kinase_dom"/>
</dbReference>
<keyword evidence="7" id="KW-0418">Kinase</keyword>
<dbReference type="CDD" id="cd05123">
    <property type="entry name" value="STKc_AGC"/>
    <property type="match status" value="1"/>
</dbReference>
<dbReference type="PANTHER" id="PTHR24351">
    <property type="entry name" value="RIBOSOMAL PROTEIN S6 KINASE"/>
    <property type="match status" value="1"/>
</dbReference>
<proteinExistence type="inferred from homology"/>
<feature type="domain" description="AGC-kinase C-terminal" evidence="15">
    <location>
        <begin position="393"/>
        <end position="463"/>
    </location>
</feature>
<evidence type="ECO:0000256" key="3">
    <source>
        <dbReference type="ARBA" id="ARBA00022527"/>
    </source>
</evidence>
<evidence type="ECO:0000256" key="5">
    <source>
        <dbReference type="ARBA" id="ARBA00022679"/>
    </source>
</evidence>
<dbReference type="PROSITE" id="PS50011">
    <property type="entry name" value="PROTEIN_KINASE_DOM"/>
    <property type="match status" value="1"/>
</dbReference>
<sequence>MTGAQSKEGWLTKKGHIIQNWKRRWFVLGDGSLSYYANVKDSRPKGSLIVVDGEVEPNTQDKKKECCFSVTGMNGAKKKTLVIQCESVRERDEWVKAMQSNVKGLEEEARHVKEGDSSDYVLPTSDKAGLDDFELLKVIGRGAFGKVMLVKMKATGELYAMKILNKEMLIRRNQVERTKAENKVLRQVAHPFMVGLKFAFQSPEKLYLILDYVNGGDLFAHLQKQRRFPLEQVRLYAAEMVTAFEHLHSQGIVYRDLKPENILLNFDGHIRLTDFGLVKEEMTPDAKTNSFCGTPEYLAPEIIDNKGYGKDVDWWSLGILIYEMTYGRPPFYSENTSQMYEKILKDPVRFPPQVKVTDATKDLILKLLERDPKKRMGCGDQDAKTIREHPFFEPIDFDKLMRKEIEAPFKPQLSGKEDTSNFDSCFTSEEVQLTMVDSHLSKKHQKQFEGFTFQAGSKLTEDEEED</sequence>
<keyword evidence="4" id="KW-0597">Phosphoprotein</keyword>
<dbReference type="InterPro" id="IPR001849">
    <property type="entry name" value="PH_domain"/>
</dbReference>
<evidence type="ECO:0000256" key="1">
    <source>
        <dbReference type="ARBA" id="ARBA00006935"/>
    </source>
</evidence>
<name>A0A7S3GEJ1_9EUKA</name>
<dbReference type="Pfam" id="PF00069">
    <property type="entry name" value="Pkinase"/>
    <property type="match status" value="1"/>
</dbReference>
<dbReference type="Gene3D" id="3.30.200.20">
    <property type="entry name" value="Phosphorylase Kinase, domain 1"/>
    <property type="match status" value="1"/>
</dbReference>
<evidence type="ECO:0000256" key="4">
    <source>
        <dbReference type="ARBA" id="ARBA00022553"/>
    </source>
</evidence>
<comment type="catalytic activity">
    <reaction evidence="10">
        <text>L-seryl-[protein] + ATP = O-phospho-L-seryl-[protein] + ADP + H(+)</text>
        <dbReference type="Rhea" id="RHEA:17989"/>
        <dbReference type="Rhea" id="RHEA-COMP:9863"/>
        <dbReference type="Rhea" id="RHEA-COMP:11604"/>
        <dbReference type="ChEBI" id="CHEBI:15378"/>
        <dbReference type="ChEBI" id="CHEBI:29999"/>
        <dbReference type="ChEBI" id="CHEBI:30616"/>
        <dbReference type="ChEBI" id="CHEBI:83421"/>
        <dbReference type="ChEBI" id="CHEBI:456216"/>
        <dbReference type="EC" id="2.7.11.1"/>
    </reaction>
</comment>
<feature type="domain" description="Protein kinase" evidence="14">
    <location>
        <begin position="133"/>
        <end position="392"/>
    </location>
</feature>